<dbReference type="OrthoDB" id="6426064at2759"/>
<evidence type="ECO:0000313" key="5">
    <source>
        <dbReference type="Proteomes" id="UP000886998"/>
    </source>
</evidence>
<dbReference type="PANTHER" id="PTHR46560">
    <property type="entry name" value="CYPHER, ISOFORM B"/>
    <property type="match status" value="1"/>
</dbReference>
<gene>
    <name evidence="4" type="primary">AVEN_251485_1</name>
    <name evidence="4" type="ORF">TNIN_187331</name>
</gene>
<feature type="region of interest" description="Disordered" evidence="1">
    <location>
        <begin position="218"/>
        <end position="248"/>
    </location>
</feature>
<dbReference type="PANTHER" id="PTHR46560:SF1">
    <property type="entry name" value="MINIATURE"/>
    <property type="match status" value="1"/>
</dbReference>
<sequence length="463" mass="52246">MILLLFAMTSGLVSAGTHWGHNHNHHLHDNLVEERAPKPHINRLDVVCSKDHMTVHMFFEDPFYGVVFSHSSPNHERCVHVGPRAGVKDITFHIRYDGCGTIEDLTGQFHENTIVIQYGEDILEAWDEAKRLRCEWLESFDKKSSKPVVAISDIETVELNFQGDDIDCWMEVQEGKGPWARQVGGLVPIGSPLTLVIAINDNSREFDMRVKQCTASDGTGSEIQLTGSKRGPIDDTKISKKPKSEVHSAASNIHLVSEDTKSHTHQGHPDIKPVPIGHYHKIIGHDAHWNSEEVKLFDEQHLKHHIPPAKSPSLAAPQPEPSAWSADEVKSLTKDEVFNPHGRPKNIDHHHIHLKHEISKLPQVPQPEPAAWSADEVKPLTKDEVFNPHAGLKTTDHHHHHINLKHEISKFPQIPQPEPAAWSADDVKPLTKQEVFRPHISEHHINHFKEELGRLALSKEVID</sequence>
<keyword evidence="5" id="KW-1185">Reference proteome</keyword>
<protein>
    <submittedName>
        <fullName evidence="4">ZP domain-containing protein</fullName>
    </submittedName>
</protein>
<feature type="domain" description="ZP" evidence="3">
    <location>
        <begin position="47"/>
        <end position="313"/>
    </location>
</feature>
<dbReference type="AlphaFoldDB" id="A0A8X6M8K8"/>
<evidence type="ECO:0000259" key="3">
    <source>
        <dbReference type="PROSITE" id="PS51034"/>
    </source>
</evidence>
<dbReference type="PROSITE" id="PS51034">
    <property type="entry name" value="ZP_2"/>
    <property type="match status" value="1"/>
</dbReference>
<comment type="caution">
    <text evidence="4">The sequence shown here is derived from an EMBL/GenBank/DDBJ whole genome shotgun (WGS) entry which is preliminary data.</text>
</comment>
<dbReference type="EMBL" id="BMAV01024281">
    <property type="protein sequence ID" value="GFS31910.1"/>
    <property type="molecule type" value="Genomic_DNA"/>
</dbReference>
<reference evidence="4" key="1">
    <citation type="submission" date="2020-08" db="EMBL/GenBank/DDBJ databases">
        <title>Multicomponent nature underlies the extraordinary mechanical properties of spider dragline silk.</title>
        <authorList>
            <person name="Kono N."/>
            <person name="Nakamura H."/>
            <person name="Mori M."/>
            <person name="Yoshida Y."/>
            <person name="Ohtoshi R."/>
            <person name="Malay A.D."/>
            <person name="Moran D.A.P."/>
            <person name="Tomita M."/>
            <person name="Numata K."/>
            <person name="Arakawa K."/>
        </authorList>
    </citation>
    <scope>NUCLEOTIDE SEQUENCE</scope>
</reference>
<feature type="signal peptide" evidence="2">
    <location>
        <begin position="1"/>
        <end position="15"/>
    </location>
</feature>
<dbReference type="InterPro" id="IPR001507">
    <property type="entry name" value="ZP_dom"/>
</dbReference>
<feature type="compositionally biased region" description="Polar residues" evidence="1">
    <location>
        <begin position="218"/>
        <end position="227"/>
    </location>
</feature>
<evidence type="ECO:0000256" key="2">
    <source>
        <dbReference type="SAM" id="SignalP"/>
    </source>
</evidence>
<proteinExistence type="predicted"/>
<keyword evidence="2" id="KW-0732">Signal</keyword>
<evidence type="ECO:0000313" key="4">
    <source>
        <dbReference type="EMBL" id="GFS31910.1"/>
    </source>
</evidence>
<feature type="chain" id="PRO_5036488712" evidence="2">
    <location>
        <begin position="16"/>
        <end position="463"/>
    </location>
</feature>
<organism evidence="4 5">
    <name type="scientific">Trichonephila inaurata madagascariensis</name>
    <dbReference type="NCBI Taxonomy" id="2747483"/>
    <lineage>
        <taxon>Eukaryota</taxon>
        <taxon>Metazoa</taxon>
        <taxon>Ecdysozoa</taxon>
        <taxon>Arthropoda</taxon>
        <taxon>Chelicerata</taxon>
        <taxon>Arachnida</taxon>
        <taxon>Araneae</taxon>
        <taxon>Araneomorphae</taxon>
        <taxon>Entelegynae</taxon>
        <taxon>Araneoidea</taxon>
        <taxon>Nephilidae</taxon>
        <taxon>Trichonephila</taxon>
        <taxon>Trichonephila inaurata</taxon>
    </lineage>
</organism>
<name>A0A8X6M8K8_9ARAC</name>
<dbReference type="Proteomes" id="UP000886998">
    <property type="component" value="Unassembled WGS sequence"/>
</dbReference>
<feature type="compositionally biased region" description="Basic and acidic residues" evidence="1">
    <location>
        <begin position="231"/>
        <end position="246"/>
    </location>
</feature>
<accession>A0A8X6M8K8</accession>
<evidence type="ECO:0000256" key="1">
    <source>
        <dbReference type="SAM" id="MobiDB-lite"/>
    </source>
</evidence>